<dbReference type="AlphaFoldDB" id="A0A6C0ELK0"/>
<dbReference type="EMBL" id="MN738879">
    <property type="protein sequence ID" value="QHT29592.1"/>
    <property type="molecule type" value="Genomic_DNA"/>
</dbReference>
<keyword evidence="1" id="KW-0175">Coiled coil</keyword>
<feature type="coiled-coil region" evidence="1">
    <location>
        <begin position="58"/>
        <end position="85"/>
    </location>
</feature>
<reference evidence="2" key="1">
    <citation type="journal article" date="2020" name="Nature">
        <title>Giant virus diversity and host interactions through global metagenomics.</title>
        <authorList>
            <person name="Schulz F."/>
            <person name="Roux S."/>
            <person name="Paez-Espino D."/>
            <person name="Jungbluth S."/>
            <person name="Walsh D.A."/>
            <person name="Denef V.J."/>
            <person name="McMahon K.D."/>
            <person name="Konstantinidis K.T."/>
            <person name="Eloe-Fadrosh E.A."/>
            <person name="Kyrpides N.C."/>
            <person name="Woyke T."/>
        </authorList>
    </citation>
    <scope>NUCLEOTIDE SEQUENCE</scope>
    <source>
        <strain evidence="2">GVMAG-M-3300005589-24</strain>
    </source>
</reference>
<evidence type="ECO:0000256" key="1">
    <source>
        <dbReference type="SAM" id="Coils"/>
    </source>
</evidence>
<proteinExistence type="predicted"/>
<evidence type="ECO:0000313" key="2">
    <source>
        <dbReference type="EMBL" id="QHT29592.1"/>
    </source>
</evidence>
<accession>A0A6C0ELK0</accession>
<sequence length="193" mass="22054">MTTQIENRHVCNHLLQTGKSKGKKCGKPSAYEIAISQDIGYCRNHQAKYLGEINTYVTEVLRLRTENANKERREYENKLESRELNVSKFRTLANAVAKKSGRGGDGELLDIYLFQAEPEFELVEAVDKMLFNLISGFQSFRPTHMVLNFTIYPYQTYGHTFNDVATELEKRGFMVGKGGVEPVQYLLVNIGYL</sequence>
<protein>
    <submittedName>
        <fullName evidence="2">Uncharacterized protein</fullName>
    </submittedName>
</protein>
<name>A0A6C0ELK0_9ZZZZ</name>
<organism evidence="2">
    <name type="scientific">viral metagenome</name>
    <dbReference type="NCBI Taxonomy" id="1070528"/>
    <lineage>
        <taxon>unclassified sequences</taxon>
        <taxon>metagenomes</taxon>
        <taxon>organismal metagenomes</taxon>
    </lineage>
</organism>